<organism evidence="3 4">
    <name type="scientific">candidate division TM6 bacterium JCVI TM6SC1</name>
    <dbReference type="NCBI Taxonomy" id="1306947"/>
    <lineage>
        <taxon>Bacteria</taxon>
        <taxon>Candidatus Babelota</taxon>
        <taxon>Vermiphilus</taxon>
    </lineage>
</organism>
<dbReference type="InterPro" id="IPR020084">
    <property type="entry name" value="NUDIX_hydrolase_CS"/>
</dbReference>
<keyword evidence="4" id="KW-1185">Reference proteome</keyword>
<dbReference type="AlphaFoldDB" id="A0A0D2GQ09"/>
<sequence>MNDELLDTVNSHDEIVGTQLRSKVHAQALTCFRAINGLIINDQGKLWIPRRTQDKELYPLALDASVGGHVSSGENYDQAFERELYEELNLRLEEQVYEMAGKLTPAQNKTSAFMQIYIIWSNQEPDYNRSDFCEFYWITPDEFLNNTIHSEYVKSDLPIIIKFIQTKYNL</sequence>
<evidence type="ECO:0000313" key="3">
    <source>
        <dbReference type="EMBL" id="KIX85484.1"/>
    </source>
</evidence>
<evidence type="ECO:0000259" key="2">
    <source>
        <dbReference type="PROSITE" id="PS51462"/>
    </source>
</evidence>
<comment type="caution">
    <text evidence="3">The sequence shown here is derived from an EMBL/GenBank/DDBJ whole genome shotgun (WGS) entry which is preliminary data.</text>
</comment>
<accession>A0A0D2GQ09</accession>
<dbReference type="GO" id="GO:0016787">
    <property type="term" value="F:hydrolase activity"/>
    <property type="evidence" value="ECO:0007669"/>
    <property type="project" value="UniProtKB-KW"/>
</dbReference>
<evidence type="ECO:0000256" key="1">
    <source>
        <dbReference type="ARBA" id="ARBA00022801"/>
    </source>
</evidence>
<dbReference type="EMBL" id="ARQD01000001">
    <property type="protein sequence ID" value="KIX85484.1"/>
    <property type="molecule type" value="Genomic_DNA"/>
</dbReference>
<dbReference type="InterPro" id="IPR015797">
    <property type="entry name" value="NUDIX_hydrolase-like_dom_sf"/>
</dbReference>
<dbReference type="STRING" id="1306947.J120_00710"/>
<keyword evidence="1" id="KW-0378">Hydrolase</keyword>
<dbReference type="CDD" id="cd24154">
    <property type="entry name" value="NUDIX_DR0079"/>
    <property type="match status" value="1"/>
</dbReference>
<dbReference type="InterPro" id="IPR000086">
    <property type="entry name" value="NUDIX_hydrolase_dom"/>
</dbReference>
<dbReference type="PROSITE" id="PS51462">
    <property type="entry name" value="NUDIX"/>
    <property type="match status" value="1"/>
</dbReference>
<dbReference type="PROSITE" id="PS00893">
    <property type="entry name" value="NUDIX_BOX"/>
    <property type="match status" value="1"/>
</dbReference>
<dbReference type="Gene3D" id="3.90.79.10">
    <property type="entry name" value="Nucleoside Triphosphate Pyrophosphohydrolase"/>
    <property type="match status" value="1"/>
</dbReference>
<dbReference type="eggNOG" id="COG1443">
    <property type="taxonomic scope" value="Bacteria"/>
</dbReference>
<protein>
    <recommendedName>
        <fullName evidence="2">Nudix hydrolase domain-containing protein</fullName>
    </recommendedName>
</protein>
<name>A0A0D2GQ09_9BACT</name>
<dbReference type="PANTHER" id="PTHR10885:SF0">
    <property type="entry name" value="ISOPENTENYL-DIPHOSPHATE DELTA-ISOMERASE"/>
    <property type="match status" value="1"/>
</dbReference>
<reference evidence="3 4" key="1">
    <citation type="journal article" date="2013" name="Proc. Natl. Acad. Sci. U.S.A.">
        <title>Candidate phylum TM6 genome recovered from a hospital sink biofilm provides genomic insights into this uncultivated phylum.</title>
        <authorList>
            <person name="McLean J.S."/>
            <person name="Lombardo M.J."/>
            <person name="Badger J.H."/>
            <person name="Edlund A."/>
            <person name="Novotny M."/>
            <person name="Yee-Greenbaum J."/>
            <person name="Vyahhi N."/>
            <person name="Hall A.P."/>
            <person name="Yang Y."/>
            <person name="Dupont C.L."/>
            <person name="Ziegler M.G."/>
            <person name="Chitsaz H."/>
            <person name="Allen A.E."/>
            <person name="Yooseph S."/>
            <person name="Tesler G."/>
            <person name="Pevzner P.A."/>
            <person name="Friedman R.M."/>
            <person name="Nealson K.H."/>
            <person name="Venter J.C."/>
            <person name="Lasken R.S."/>
        </authorList>
    </citation>
    <scope>NUCLEOTIDE SEQUENCE [LARGE SCALE GENOMIC DNA]</scope>
    <source>
        <strain evidence="3 4">TM6SC1</strain>
    </source>
</reference>
<gene>
    <name evidence="3" type="ORF">J120_00710</name>
</gene>
<dbReference type="Pfam" id="PF00293">
    <property type="entry name" value="NUDIX"/>
    <property type="match status" value="1"/>
</dbReference>
<dbReference type="Proteomes" id="UP000032214">
    <property type="component" value="Unassembled WGS sequence"/>
</dbReference>
<evidence type="ECO:0000313" key="4">
    <source>
        <dbReference type="Proteomes" id="UP000032214"/>
    </source>
</evidence>
<proteinExistence type="predicted"/>
<feature type="domain" description="Nudix hydrolase" evidence="2">
    <location>
        <begin position="30"/>
        <end position="165"/>
    </location>
</feature>
<dbReference type="PANTHER" id="PTHR10885">
    <property type="entry name" value="ISOPENTENYL-DIPHOSPHATE DELTA-ISOMERASE"/>
    <property type="match status" value="1"/>
</dbReference>
<dbReference type="SUPFAM" id="SSF55811">
    <property type="entry name" value="Nudix"/>
    <property type="match status" value="1"/>
</dbReference>